<dbReference type="Pfam" id="PF02935">
    <property type="entry name" value="COX7C"/>
    <property type="match status" value="1"/>
</dbReference>
<keyword evidence="7 10" id="KW-1133">Transmembrane helix</keyword>
<gene>
    <name evidence="11" type="ORF">g.2830</name>
</gene>
<reference evidence="11" key="1">
    <citation type="submission" date="2015-11" db="EMBL/GenBank/DDBJ databases">
        <title>De novo transcriptome assembly of four potential Pierce s Disease insect vectors from Arizona vineyards.</title>
        <authorList>
            <person name="Tassone E.E."/>
        </authorList>
    </citation>
    <scope>NUCLEOTIDE SEQUENCE</scope>
</reference>
<evidence type="ECO:0000256" key="9">
    <source>
        <dbReference type="ARBA" id="ARBA00023136"/>
    </source>
</evidence>
<evidence type="ECO:0000256" key="4">
    <source>
        <dbReference type="ARBA" id="ARBA00022692"/>
    </source>
</evidence>
<dbReference type="Gene3D" id="4.10.49.10">
    <property type="entry name" value="Cytochrome c oxidase subunit VIIc"/>
    <property type="match status" value="1"/>
</dbReference>
<keyword evidence="8" id="KW-0496">Mitochondrion</keyword>
<keyword evidence="4 10" id="KW-0812">Transmembrane</keyword>
<proteinExistence type="inferred from homology"/>
<evidence type="ECO:0000313" key="11">
    <source>
        <dbReference type="EMBL" id="JAT08145.1"/>
    </source>
</evidence>
<protein>
    <submittedName>
        <fullName evidence="11">Uncharacterized protein</fullName>
    </submittedName>
</protein>
<accession>A0A1B6K9P8</accession>
<dbReference type="AlphaFoldDB" id="A0A1B6K9P8"/>
<comment type="pathway">
    <text evidence="2">Energy metabolism; oxidative phosphorylation.</text>
</comment>
<dbReference type="GO" id="GO:0045277">
    <property type="term" value="C:respiratory chain complex IV"/>
    <property type="evidence" value="ECO:0007669"/>
    <property type="project" value="InterPro"/>
</dbReference>
<dbReference type="SUPFAM" id="SSF81427">
    <property type="entry name" value="Mitochondrial cytochrome c oxidase subunit VIIc (aka VIIIa)"/>
    <property type="match status" value="1"/>
</dbReference>
<evidence type="ECO:0000256" key="3">
    <source>
        <dbReference type="ARBA" id="ARBA00010514"/>
    </source>
</evidence>
<dbReference type="EMBL" id="GEBQ01031832">
    <property type="protein sequence ID" value="JAT08145.1"/>
    <property type="molecule type" value="Transcribed_RNA"/>
</dbReference>
<keyword evidence="6" id="KW-0809">Transit peptide</keyword>
<dbReference type="GO" id="GO:0005743">
    <property type="term" value="C:mitochondrial inner membrane"/>
    <property type="evidence" value="ECO:0007669"/>
    <property type="project" value="UniProtKB-SubCell"/>
</dbReference>
<dbReference type="PANTHER" id="PTHR13313">
    <property type="entry name" value="CYTOCHROME C OXIDASE SUBUNIT VIIC"/>
    <property type="match status" value="1"/>
</dbReference>
<evidence type="ECO:0000256" key="10">
    <source>
        <dbReference type="SAM" id="Phobius"/>
    </source>
</evidence>
<evidence type="ECO:0000256" key="8">
    <source>
        <dbReference type="ARBA" id="ARBA00023128"/>
    </source>
</evidence>
<evidence type="ECO:0000256" key="7">
    <source>
        <dbReference type="ARBA" id="ARBA00022989"/>
    </source>
</evidence>
<keyword evidence="9 10" id="KW-0472">Membrane</keyword>
<evidence type="ECO:0000256" key="2">
    <source>
        <dbReference type="ARBA" id="ARBA00004673"/>
    </source>
</evidence>
<organism evidence="11">
    <name type="scientific">Graphocephala atropunctata</name>
    <dbReference type="NCBI Taxonomy" id="36148"/>
    <lineage>
        <taxon>Eukaryota</taxon>
        <taxon>Metazoa</taxon>
        <taxon>Ecdysozoa</taxon>
        <taxon>Arthropoda</taxon>
        <taxon>Hexapoda</taxon>
        <taxon>Insecta</taxon>
        <taxon>Pterygota</taxon>
        <taxon>Neoptera</taxon>
        <taxon>Paraneoptera</taxon>
        <taxon>Hemiptera</taxon>
        <taxon>Auchenorrhyncha</taxon>
        <taxon>Membracoidea</taxon>
        <taxon>Cicadellidae</taxon>
        <taxon>Cicadellinae</taxon>
        <taxon>Cicadellini</taxon>
        <taxon>Graphocephala</taxon>
    </lineage>
</organism>
<comment type="similarity">
    <text evidence="3">Belongs to the cytochrome c oxidase VIIc family.</text>
</comment>
<dbReference type="InterPro" id="IPR036636">
    <property type="entry name" value="COX7C/Cox8_sf"/>
</dbReference>
<dbReference type="PANTHER" id="PTHR13313:SF0">
    <property type="entry name" value="CYTOCHROME C OXIDASE SUBUNIT 7C, MITOCHONDRIAL"/>
    <property type="match status" value="1"/>
</dbReference>
<comment type="subcellular location">
    <subcellularLocation>
        <location evidence="1">Mitochondrion inner membrane</location>
        <topology evidence="1">Single-pass membrane protein</topology>
    </subcellularLocation>
</comment>
<keyword evidence="5" id="KW-0999">Mitochondrion inner membrane</keyword>
<dbReference type="InterPro" id="IPR004202">
    <property type="entry name" value="COX7C/Cox8"/>
</dbReference>
<dbReference type="GO" id="GO:0006123">
    <property type="term" value="P:mitochondrial electron transport, cytochrome c to oxygen"/>
    <property type="evidence" value="ECO:0007669"/>
    <property type="project" value="InterPro"/>
</dbReference>
<name>A0A1B6K9P8_9HEMI</name>
<dbReference type="UniPathway" id="UPA00705"/>
<evidence type="ECO:0000256" key="6">
    <source>
        <dbReference type="ARBA" id="ARBA00022946"/>
    </source>
</evidence>
<evidence type="ECO:0000256" key="5">
    <source>
        <dbReference type="ARBA" id="ARBA00022792"/>
    </source>
</evidence>
<evidence type="ECO:0000256" key="1">
    <source>
        <dbReference type="ARBA" id="ARBA00004434"/>
    </source>
</evidence>
<sequence length="111" mass="12479">MSSEGSLQLRFNRTSFLNLASPDARNAVAINRCRKGKSSSFLQGVANMISSQLRRFATSALRNSQGSTRPGDNLPFRIDNPYRFTFVYFSFFGSAIGLPFYILKLQLQKSQ</sequence>
<feature type="transmembrane region" description="Helical" evidence="10">
    <location>
        <begin position="82"/>
        <end position="103"/>
    </location>
</feature>